<keyword evidence="2" id="KW-0946">Virion</keyword>
<reference evidence="4" key="1">
    <citation type="journal article" date="2018" name="Virology">
        <title>Isolation, characterization and prevalence of a novel Gammaherpesvirus in Eptesicus fuscus, the North American big brown bat.</title>
        <authorList>
            <person name="Subudhi S."/>
            <person name="Rapin N."/>
            <person name="Dorville N."/>
            <person name="Hill J.E."/>
            <person name="Town J."/>
            <person name="Willis C.K."/>
            <person name="Bollinger T.K."/>
            <person name="Misra V."/>
        </authorList>
    </citation>
    <scope>NUCLEOTIDE SEQUENCE</scope>
</reference>
<keyword evidence="1" id="KW-0920">Virion tegument</keyword>
<feature type="compositionally biased region" description="Gly residues" evidence="3">
    <location>
        <begin position="1019"/>
        <end position="1035"/>
    </location>
</feature>
<proteinExistence type="predicted"/>
<evidence type="ECO:0000313" key="5">
    <source>
        <dbReference type="Proteomes" id="UP000290797"/>
    </source>
</evidence>
<dbReference type="InterPro" id="IPR007611">
    <property type="entry name" value="Herpes_U30"/>
</dbReference>
<keyword evidence="5" id="KW-1185">Reference proteome</keyword>
<organism evidence="4">
    <name type="scientific">vespertilionid gammaherpesvirus 3</name>
    <dbReference type="NCBI Taxonomy" id="2846598"/>
    <lineage>
        <taxon>Viruses</taxon>
        <taxon>Duplodnaviria</taxon>
        <taxon>Heunggongvirae</taxon>
        <taxon>Peploviricota</taxon>
        <taxon>Herviviricetes</taxon>
        <taxon>Herpesvirales</taxon>
        <taxon>Orthoherpesviridae</taxon>
        <taxon>Gammaherpesvirinae</taxon>
        <taxon>Patagivirus</taxon>
        <taxon>Patagivirus vespertilionidgamma3</taxon>
    </lineage>
</organism>
<feature type="region of interest" description="Disordered" evidence="3">
    <location>
        <begin position="989"/>
        <end position="1043"/>
    </location>
</feature>
<dbReference type="EMBL" id="MF385016">
    <property type="protein sequence ID" value="ATA58294.1"/>
    <property type="molecule type" value="Genomic_DNA"/>
</dbReference>
<evidence type="ECO:0000256" key="1">
    <source>
        <dbReference type="ARBA" id="ARBA00022580"/>
    </source>
</evidence>
<evidence type="ECO:0000256" key="2">
    <source>
        <dbReference type="ARBA" id="ARBA00022844"/>
    </source>
</evidence>
<evidence type="ECO:0000313" key="4">
    <source>
        <dbReference type="EMBL" id="ATA58294.1"/>
    </source>
</evidence>
<feature type="compositionally biased region" description="Polar residues" evidence="3">
    <location>
        <begin position="1007"/>
        <end position="1016"/>
    </location>
</feature>
<accession>A0A2D1A5Q6</accession>
<dbReference type="OrthoDB" id="6636at10239"/>
<feature type="region of interest" description="Disordered" evidence="3">
    <location>
        <begin position="121"/>
        <end position="142"/>
    </location>
</feature>
<dbReference type="Proteomes" id="UP000290797">
    <property type="component" value="Segment"/>
</dbReference>
<name>A0A2D1A5Q6_9GAMA</name>
<protein>
    <submittedName>
        <fullName evidence="4">Tegument protein U30</fullName>
    </submittedName>
</protein>
<evidence type="ECO:0000256" key="3">
    <source>
        <dbReference type="SAM" id="MobiDB-lite"/>
    </source>
</evidence>
<dbReference type="GO" id="GO:0044423">
    <property type="term" value="C:virion component"/>
    <property type="evidence" value="ECO:0007669"/>
    <property type="project" value="UniProtKB-KW"/>
</dbReference>
<dbReference type="Pfam" id="PF04523">
    <property type="entry name" value="Herpes_U30"/>
    <property type="match status" value="1"/>
</dbReference>
<dbReference type="GO" id="GO:0019068">
    <property type="term" value="P:virion assembly"/>
    <property type="evidence" value="ECO:0007669"/>
    <property type="project" value="InterPro"/>
</dbReference>
<sequence length="1043" mass="116125">MESLSLPTRSLHKTTLTLLRANTRLGKMRALMDMELHATPIKDLTDEGALREFLNSLAPPNPNEDAGGYVQYVRTHPVWFLLRNATLTLSGGQRSALDVLARKSSELIVLAQALRALRTMSSASPAPSRPLTNAGGDSSKPRLDKLSNEYLLDHVIEYVKSLSRFDITQTGRGDPPMAPTWIAPMRFVEELQHAVFLANWTGPLPRPLKFEKPSFSENMPTLELWLLARYVSRLKTEHDLGKIPPLNKLAEELVTRHQDLFAPALSATETVLTLPVAKQRAAEVYEALIQAPPSVQAAPVLAFREADLIGAKTERFFLYAHVIEALCAGQTYKCSNSTIDGFWEKGVDCCTQLCSLLKRSLGANEFDNPYRTIQTARRYLLQHGLTEEAGETIRTAVLIAGARDMRAQMWRNMDSAMTLILHVTTFTKYFYMCMNAFSPTSLSRARVQEVLALADIESQEAAKATAKNAPTNAESRGQAVTPPWPISHMLRVFAIPPPEQQLKEVYGTLTSPTARSMFAMATKRAWGFGRLLVLDRDSMVATMARVAEAKEEASRFKDQPPPSEEEVSQYCATMSAGESDYDARLVRSPFFSKQFIQHQVYPTMQTILSNSLQKNRALFRWKWLLVFAADTAVGMETVRKPLTLAFLHTADIMSHRERGDMLQVLDNLHEVQDAIREVVPNASFPNTLLDFLYTTRYGPVARTAIAAVRKFVRDMEVTGDKLTLTMRMGAALCHNRYGYKAAERYVEVPVEGQAAPMKVDAHVFRNMVAAIERGCRERVTEMNRSAQELQGAYVTLLTQIEQAEKVATHALRVRTREPDLRQIYGFFVECFKRHSLLVESACASCGYLLRHRFHALFEEPLLSTRMLSNVLTFTEGRDTIDTFRKNLARPVETLAAAELGHTMEPVPLSAEILGRLRELYPEFPQPETPFTPAFNSQSIKLKYSGKVDLPELSVDWGSYVTTALVTENVDLTLVPLTAATLEEALTGTRARLPGENTGRSSRLWLQHTPSTAQVKSESGGDGGPGAGCENGGGGAPAIKQELQ</sequence>